<accession>A0ABT2D4N7</accession>
<organism evidence="1 2">
    <name type="scientific">Massilia terrae</name>
    <dbReference type="NCBI Taxonomy" id="1811224"/>
    <lineage>
        <taxon>Bacteria</taxon>
        <taxon>Pseudomonadati</taxon>
        <taxon>Pseudomonadota</taxon>
        <taxon>Betaproteobacteria</taxon>
        <taxon>Burkholderiales</taxon>
        <taxon>Oxalobacteraceae</taxon>
        <taxon>Telluria group</taxon>
        <taxon>Massilia</taxon>
    </lineage>
</organism>
<proteinExistence type="predicted"/>
<dbReference type="Proteomes" id="UP001204621">
    <property type="component" value="Unassembled WGS sequence"/>
</dbReference>
<name>A0ABT2D4N7_9BURK</name>
<evidence type="ECO:0000313" key="2">
    <source>
        <dbReference type="Proteomes" id="UP001204621"/>
    </source>
</evidence>
<comment type="caution">
    <text evidence="1">The sequence shown here is derived from an EMBL/GenBank/DDBJ whole genome shotgun (WGS) entry which is preliminary data.</text>
</comment>
<evidence type="ECO:0000313" key="1">
    <source>
        <dbReference type="EMBL" id="MCS0661192.1"/>
    </source>
</evidence>
<gene>
    <name evidence="1" type="ORF">NX778_24265</name>
</gene>
<reference evidence="1 2" key="1">
    <citation type="submission" date="2022-08" db="EMBL/GenBank/DDBJ databases">
        <title>Reclassification of Massilia species as members of the genera Telluria, Duganella, Pseudoduganella, Mokoshia gen. nov. and Zemynaea gen. nov. using orthogonal and non-orthogonal genome-based approaches.</title>
        <authorList>
            <person name="Bowman J.P."/>
        </authorList>
    </citation>
    <scope>NUCLEOTIDE SEQUENCE [LARGE SCALE GENOMIC DNA]</scope>
    <source>
        <strain evidence="1 2">JCM 31606</strain>
    </source>
</reference>
<feature type="non-terminal residue" evidence="1">
    <location>
        <position position="815"/>
    </location>
</feature>
<sequence>MRQGVVEHLLPLQARIGHDGPVVDLDAGLGQIRRRLGAGVDEQHLARAGGGGGAVEHVLAVVGETEVAHVRDEHFRLRRGAADRQRLQRALAAAVAFEQVEALVVDRHRAVVARCERHFVQALAQARVLHRRQLRLLLFRLGRGLGVGHRGRHYLLGDRDGVGRFAVGGRLLFRLGQFVVRLEREARAGLQRQREHADALVEYRAHIAVGPDRTVTDVEVARRQEVQPLPVRREGRRAGGVAVGGDEGQVAGVEVVHADLVALLGAAGADEGDVAAVRRPHYLVGAFEADLAGIVDHDVLAAREFEQPGAAVLVGVGDPFAVRGRVQRPAVVAGAVAGELLAVAGTVGGVAPDLVLAAAVDDGVDGFVVVAEHGAAGAGAFRHRDLDAALAVQAGDRDVAARGEHDALRLVGDLDVGERVQRRADQARALLVEVGHQAGLEQAVAAGGDVEHVQVCAELVDDASVAERRAAHVPVLVLGELFAVAAVRVGRPQVVAAGGVADEVEAALPPHRAAVVAGVVREQQFGFALGAQLETPQLGVGAAAVVLHVVAGHGEAHAREVDGAAGVVEHGVVGVGQRQHAARHVLRVDRGDHAVARGSGGIFGADQDFALRGPAQHQHIAVLEGQALGQAAVERHHVGFLRALIRGGEGDQLAVEGERGVGFGGRVGGQALGLAAGDRGAPEVALGGEHHGVAADGGEAEVGVGGRGVGGSEGGGQGENGLMQFHFRCGNSCKGGSLPQGTEAEGGKFMHMSGCSAAVTAIVETSSPRRRGSMLSWLVGCVSSFDAQAVYGSPPARGRRYLLRWQCEKKPRTRR</sequence>
<protein>
    <submittedName>
        <fullName evidence="1">Uncharacterized protein</fullName>
    </submittedName>
</protein>
<dbReference type="EMBL" id="JANUGU010000016">
    <property type="protein sequence ID" value="MCS0661192.1"/>
    <property type="molecule type" value="Genomic_DNA"/>
</dbReference>
<dbReference type="RefSeq" id="WP_258814391.1">
    <property type="nucleotide sequence ID" value="NZ_JANUGU010000016.1"/>
</dbReference>
<keyword evidence="2" id="KW-1185">Reference proteome</keyword>